<keyword evidence="7" id="KW-1185">Reference proteome</keyword>
<comment type="similarity">
    <text evidence="1">Belongs to the LysR transcriptional regulatory family.</text>
</comment>
<dbReference type="PRINTS" id="PR00039">
    <property type="entry name" value="HTHLYSR"/>
</dbReference>
<sequence length="287" mass="31092">MVGNLDTALLRTFITVAERASMTAAASSLNLTQGAVSQQVRRLEDVLDVSLFERDRRGLRLTGPGERLFARARQILSLNDEIWAEMKGNAQRGKVRLGVPFDLVGKALSPVLKSYNAAFSQVELSLVCASSPELKTALAAGDIDLALIEEAVGEGGGECLRIERLVWVGARGGVARARRPLPVSMVSQTCAFRPTVFEALDSLNLPWRTVFESGNIEATAVTVRSDMAVTAWLAATVPDDLEIIAADRELPPLPAFAINMYWAEQTTKPAVHALAQHMRKHLFGGVT</sequence>
<dbReference type="Gene3D" id="3.40.190.10">
    <property type="entry name" value="Periplasmic binding protein-like II"/>
    <property type="match status" value="2"/>
</dbReference>
<dbReference type="PANTHER" id="PTHR30579:SF7">
    <property type="entry name" value="HTH-TYPE TRANSCRIPTIONAL REGULATOR LRHA-RELATED"/>
    <property type="match status" value="1"/>
</dbReference>
<gene>
    <name evidence="6" type="ORF">CSC3H3_07220</name>
</gene>
<dbReference type="Gene3D" id="1.10.10.10">
    <property type="entry name" value="Winged helix-like DNA-binding domain superfamily/Winged helix DNA-binding domain"/>
    <property type="match status" value="1"/>
</dbReference>
<keyword evidence="4" id="KW-0804">Transcription</keyword>
<evidence type="ECO:0000256" key="4">
    <source>
        <dbReference type="ARBA" id="ARBA00023163"/>
    </source>
</evidence>
<dbReference type="EMBL" id="CP024199">
    <property type="protein sequence ID" value="AUG54986.1"/>
    <property type="molecule type" value="Genomic_DNA"/>
</dbReference>
<keyword evidence="3" id="KW-0238">DNA-binding</keyword>
<dbReference type="InterPro" id="IPR005119">
    <property type="entry name" value="LysR_subst-bd"/>
</dbReference>
<reference evidence="6 7" key="1">
    <citation type="submission" date="2017-10" db="EMBL/GenBank/DDBJ databases">
        <title>Biodiversity and function of Thalassospira species in the particle-attached aromatic-hydrocarbon-degrading consortia from the surface seawater of the China South Sea.</title>
        <authorList>
            <person name="Dong C."/>
            <person name="Liu R."/>
            <person name="Shao Z."/>
        </authorList>
    </citation>
    <scope>NUCLEOTIDE SEQUENCE [LARGE SCALE GENOMIC DNA]</scope>
    <source>
        <strain evidence="6 7">CSC3H3</strain>
    </source>
</reference>
<dbReference type="Proteomes" id="UP000233458">
    <property type="component" value="Chromosome"/>
</dbReference>
<evidence type="ECO:0000256" key="2">
    <source>
        <dbReference type="ARBA" id="ARBA00023015"/>
    </source>
</evidence>
<dbReference type="PANTHER" id="PTHR30579">
    <property type="entry name" value="TRANSCRIPTIONAL REGULATOR"/>
    <property type="match status" value="1"/>
</dbReference>
<dbReference type="SUPFAM" id="SSF46785">
    <property type="entry name" value="Winged helix' DNA-binding domain"/>
    <property type="match status" value="1"/>
</dbReference>
<evidence type="ECO:0000256" key="1">
    <source>
        <dbReference type="ARBA" id="ARBA00009437"/>
    </source>
</evidence>
<dbReference type="Pfam" id="PF00126">
    <property type="entry name" value="HTH_1"/>
    <property type="match status" value="1"/>
</dbReference>
<organism evidence="6 7">
    <name type="scientific">Thalassospira marina</name>
    <dbReference type="NCBI Taxonomy" id="2048283"/>
    <lineage>
        <taxon>Bacteria</taxon>
        <taxon>Pseudomonadati</taxon>
        <taxon>Pseudomonadota</taxon>
        <taxon>Alphaproteobacteria</taxon>
        <taxon>Rhodospirillales</taxon>
        <taxon>Thalassospiraceae</taxon>
        <taxon>Thalassospira</taxon>
    </lineage>
</organism>
<dbReference type="RefSeq" id="WP_101286142.1">
    <property type="nucleotide sequence ID" value="NZ_CP024199.1"/>
</dbReference>
<evidence type="ECO:0000313" key="6">
    <source>
        <dbReference type="EMBL" id="AUG54986.1"/>
    </source>
</evidence>
<feature type="domain" description="HTH lysR-type" evidence="5">
    <location>
        <begin position="5"/>
        <end position="62"/>
    </location>
</feature>
<evidence type="ECO:0000313" key="7">
    <source>
        <dbReference type="Proteomes" id="UP000233458"/>
    </source>
</evidence>
<dbReference type="InterPro" id="IPR036388">
    <property type="entry name" value="WH-like_DNA-bd_sf"/>
</dbReference>
<dbReference type="PROSITE" id="PS50931">
    <property type="entry name" value="HTH_LYSR"/>
    <property type="match status" value="1"/>
</dbReference>
<proteinExistence type="inferred from homology"/>
<keyword evidence="2" id="KW-0805">Transcription regulation</keyword>
<accession>A0ABN5FIR1</accession>
<evidence type="ECO:0000256" key="3">
    <source>
        <dbReference type="ARBA" id="ARBA00023125"/>
    </source>
</evidence>
<dbReference type="InterPro" id="IPR050176">
    <property type="entry name" value="LTTR"/>
</dbReference>
<dbReference type="InterPro" id="IPR000847">
    <property type="entry name" value="LysR_HTH_N"/>
</dbReference>
<protein>
    <submittedName>
        <fullName evidence="6">LysR family transcriptional regulator</fullName>
    </submittedName>
</protein>
<dbReference type="InterPro" id="IPR036390">
    <property type="entry name" value="WH_DNA-bd_sf"/>
</dbReference>
<dbReference type="SUPFAM" id="SSF53850">
    <property type="entry name" value="Periplasmic binding protein-like II"/>
    <property type="match status" value="1"/>
</dbReference>
<name>A0ABN5FIR1_9PROT</name>
<dbReference type="Pfam" id="PF03466">
    <property type="entry name" value="LysR_substrate"/>
    <property type="match status" value="1"/>
</dbReference>
<evidence type="ECO:0000259" key="5">
    <source>
        <dbReference type="PROSITE" id="PS50931"/>
    </source>
</evidence>